<proteinExistence type="predicted"/>
<organism evidence="3 4">
    <name type="scientific">Podila minutissima</name>
    <dbReference type="NCBI Taxonomy" id="64525"/>
    <lineage>
        <taxon>Eukaryota</taxon>
        <taxon>Fungi</taxon>
        <taxon>Fungi incertae sedis</taxon>
        <taxon>Mucoromycota</taxon>
        <taxon>Mortierellomycotina</taxon>
        <taxon>Mortierellomycetes</taxon>
        <taxon>Mortierellales</taxon>
        <taxon>Mortierellaceae</taxon>
        <taxon>Podila</taxon>
    </lineage>
</organism>
<dbReference type="EMBL" id="JAAAUY010001102">
    <property type="protein sequence ID" value="KAF9324360.1"/>
    <property type="molecule type" value="Genomic_DNA"/>
</dbReference>
<evidence type="ECO:0000256" key="2">
    <source>
        <dbReference type="SAM" id="SignalP"/>
    </source>
</evidence>
<evidence type="ECO:0000313" key="3">
    <source>
        <dbReference type="EMBL" id="KAF9324360.1"/>
    </source>
</evidence>
<feature type="compositionally biased region" description="Low complexity" evidence="1">
    <location>
        <begin position="28"/>
        <end position="51"/>
    </location>
</feature>
<gene>
    <name evidence="3" type="ORF">BG006_000633</name>
</gene>
<evidence type="ECO:0000313" key="4">
    <source>
        <dbReference type="Proteomes" id="UP000696485"/>
    </source>
</evidence>
<feature type="chain" id="PRO_5040459293" description="Arabinogalactan-like protein" evidence="2">
    <location>
        <begin position="24"/>
        <end position="114"/>
    </location>
</feature>
<evidence type="ECO:0008006" key="5">
    <source>
        <dbReference type="Google" id="ProtNLM"/>
    </source>
</evidence>
<keyword evidence="4" id="KW-1185">Reference proteome</keyword>
<dbReference type="AlphaFoldDB" id="A0A9P5SBP2"/>
<name>A0A9P5SBP2_9FUNG</name>
<feature type="signal peptide" evidence="2">
    <location>
        <begin position="1"/>
        <end position="23"/>
    </location>
</feature>
<sequence>MAKASFTSFLLLATLALLAAVAAQQAPTSSVVPTTHSTPSATGTATPTTKPSGPPPAFTNSINFSSLADVIKSYASAKPPAATGTAGAKGNAGNTVGPHMGAAAVVLAAVVAMF</sequence>
<evidence type="ECO:0000256" key="1">
    <source>
        <dbReference type="SAM" id="MobiDB-lite"/>
    </source>
</evidence>
<feature type="region of interest" description="Disordered" evidence="1">
    <location>
        <begin position="28"/>
        <end position="58"/>
    </location>
</feature>
<keyword evidence="2" id="KW-0732">Signal</keyword>
<reference evidence="3" key="1">
    <citation type="journal article" date="2020" name="Fungal Divers.">
        <title>Resolving the Mortierellaceae phylogeny through synthesis of multi-gene phylogenetics and phylogenomics.</title>
        <authorList>
            <person name="Vandepol N."/>
            <person name="Liber J."/>
            <person name="Desiro A."/>
            <person name="Na H."/>
            <person name="Kennedy M."/>
            <person name="Barry K."/>
            <person name="Grigoriev I.V."/>
            <person name="Miller A.N."/>
            <person name="O'Donnell K."/>
            <person name="Stajich J.E."/>
            <person name="Bonito G."/>
        </authorList>
    </citation>
    <scope>NUCLEOTIDE SEQUENCE</scope>
    <source>
        <strain evidence="3">NVP1</strain>
    </source>
</reference>
<comment type="caution">
    <text evidence="3">The sequence shown here is derived from an EMBL/GenBank/DDBJ whole genome shotgun (WGS) entry which is preliminary data.</text>
</comment>
<protein>
    <recommendedName>
        <fullName evidence="5">Arabinogalactan-like protein</fullName>
    </recommendedName>
</protein>
<accession>A0A9P5SBP2</accession>
<dbReference type="Proteomes" id="UP000696485">
    <property type="component" value="Unassembled WGS sequence"/>
</dbReference>